<dbReference type="EMBL" id="JBHUGF010000010">
    <property type="protein sequence ID" value="MFD1990026.1"/>
    <property type="molecule type" value="Genomic_DNA"/>
</dbReference>
<dbReference type="PRINTS" id="PR00154">
    <property type="entry name" value="AMPBINDING"/>
</dbReference>
<dbReference type="Gene3D" id="3.30.559.30">
    <property type="entry name" value="Nonribosomal peptide synthetase, condensation domain"/>
    <property type="match status" value="2"/>
</dbReference>
<dbReference type="NCBIfam" id="TIGR01733">
    <property type="entry name" value="AA-adenyl-dom"/>
    <property type="match status" value="1"/>
</dbReference>
<dbReference type="InterPro" id="IPR006162">
    <property type="entry name" value="Ppantetheine_attach_site"/>
</dbReference>
<dbReference type="PROSITE" id="PS00012">
    <property type="entry name" value="PHOSPHOPANTETHEINE"/>
    <property type="match status" value="1"/>
</dbReference>
<dbReference type="PANTHER" id="PTHR45398">
    <property type="match status" value="1"/>
</dbReference>
<dbReference type="InterPro" id="IPR025110">
    <property type="entry name" value="AMP-bd_C"/>
</dbReference>
<dbReference type="InterPro" id="IPR020845">
    <property type="entry name" value="AMP-binding_CS"/>
</dbReference>
<evidence type="ECO:0000256" key="1">
    <source>
        <dbReference type="ARBA" id="ARBA00001957"/>
    </source>
</evidence>
<dbReference type="InterPro" id="IPR036736">
    <property type="entry name" value="ACP-like_sf"/>
</dbReference>
<comment type="caution">
    <text evidence="9">The sequence shown here is derived from an EMBL/GenBank/DDBJ whole genome shotgun (WGS) entry which is preliminary data.</text>
</comment>
<dbReference type="SUPFAM" id="SSF56801">
    <property type="entry name" value="Acetyl-CoA synthetase-like"/>
    <property type="match status" value="1"/>
</dbReference>
<keyword evidence="10" id="KW-1185">Reference proteome</keyword>
<dbReference type="SUPFAM" id="SSF47336">
    <property type="entry name" value="ACP-like"/>
    <property type="match status" value="1"/>
</dbReference>
<dbReference type="NCBIfam" id="TIGR01720">
    <property type="entry name" value="NRPS-para261"/>
    <property type="match status" value="1"/>
</dbReference>
<accession>A0ABW4UUA4</accession>
<dbReference type="PROSITE" id="PS50075">
    <property type="entry name" value="CARRIER"/>
    <property type="match status" value="1"/>
</dbReference>
<dbReference type="InterPro" id="IPR009081">
    <property type="entry name" value="PP-bd_ACP"/>
</dbReference>
<keyword evidence="7" id="KW-0511">Multifunctional enzyme</keyword>
<comment type="similarity">
    <text evidence="2">Belongs to the ATP-dependent AMP-binding enzyme family.</text>
</comment>
<evidence type="ECO:0000259" key="8">
    <source>
        <dbReference type="PROSITE" id="PS50075"/>
    </source>
</evidence>
<dbReference type="Gene3D" id="3.30.559.10">
    <property type="entry name" value="Chloramphenicol acetyltransferase-like domain"/>
    <property type="match status" value="2"/>
</dbReference>
<proteinExistence type="inferred from homology"/>
<dbReference type="Pfam" id="PF13193">
    <property type="entry name" value="AMP-binding_C"/>
    <property type="match status" value="1"/>
</dbReference>
<organism evidence="9 10">
    <name type="scientific">Paenibacillus nicotianae</name>
    <dbReference type="NCBI Taxonomy" id="1526551"/>
    <lineage>
        <taxon>Bacteria</taxon>
        <taxon>Bacillati</taxon>
        <taxon>Bacillota</taxon>
        <taxon>Bacilli</taxon>
        <taxon>Bacillales</taxon>
        <taxon>Paenibacillaceae</taxon>
        <taxon>Paenibacillus</taxon>
    </lineage>
</organism>
<dbReference type="Proteomes" id="UP001597403">
    <property type="component" value="Unassembled WGS sequence"/>
</dbReference>
<dbReference type="Gene3D" id="3.30.300.30">
    <property type="match status" value="1"/>
</dbReference>
<dbReference type="InterPro" id="IPR000873">
    <property type="entry name" value="AMP-dep_synth/lig_dom"/>
</dbReference>
<gene>
    <name evidence="9" type="ORF">ACFSGI_08650</name>
</gene>
<protein>
    <submittedName>
        <fullName evidence="9">Amino acid adenylation domain-containing protein</fullName>
    </submittedName>
</protein>
<keyword evidence="4" id="KW-0597">Phosphoprotein</keyword>
<dbReference type="InterPro" id="IPR010060">
    <property type="entry name" value="NRPS_synth"/>
</dbReference>
<dbReference type="RefSeq" id="WP_379282965.1">
    <property type="nucleotide sequence ID" value="NZ_JBHUGF010000010.1"/>
</dbReference>
<dbReference type="InterPro" id="IPR020459">
    <property type="entry name" value="AMP-binding"/>
</dbReference>
<dbReference type="InterPro" id="IPR045851">
    <property type="entry name" value="AMP-bd_C_sf"/>
</dbReference>
<dbReference type="Pfam" id="PF00550">
    <property type="entry name" value="PP-binding"/>
    <property type="match status" value="1"/>
</dbReference>
<dbReference type="PANTHER" id="PTHR45398:SF1">
    <property type="entry name" value="ENZYME, PUTATIVE (JCVI)-RELATED"/>
    <property type="match status" value="1"/>
</dbReference>
<dbReference type="InterPro" id="IPR001242">
    <property type="entry name" value="Condensation_dom"/>
</dbReference>
<sequence length="1546" mass="177817">MSNNTEQRYSLSHPQKRIWYTEKLNPGTAIHHICGIGEIQGEVNIELLSQTIQIIMSRHQVFRLIMIEDEHGPVQLMSEKPLSIPGFTDFSSMTDPQASFNSWLNMQLHQPLEVDQQVLYRFELYKIGAEHYGIFAKLHHLIFDGWSTTLLTTEICRYYEELATKDNHTIEFNLEIPNLTLEDRDYTDLLIREQQYALSSRFSTDQTYWNKKFATIPAPVFLTDTYSLKARKLTYNLSDTTALSIREWTQSQHCSLNDYFVLLMSLYIYKMYDHKEMVIGLPVYNRSDIADKQTIGMFTSTMPIICSVEPTDHPLDMLKQLKREIRSSFIHQKYPFDMLIQDLQLKSRGYDSLFQIAVNYYPFVPAERLLDHPFQVKEVHSGQQQLPLQLIIKEWDQQKLSLELDYHVDLFSEYEMQLMMERLCFLSDQIVKYPQIQVRDLSVLTDSEQQMLFTFNDTTEKYPAELNIIQLFELQVNHNPNQIAVSMGDISCSYKQLYNYVCDIVGRLARLDVCAGNRVGVYGTHGIEMVAGILAILKIGATYVPIDPDYPVQRINDIVEDSSISCIILNQTLPQAMIYSGNWLQLEQLSTIELIESEYKKSFLDPANVMTTTEDLKLDQPQPDDLAYIIYTSGSTGKPKGVMIRHKNLTNYCCWANQVYIQRQPSVFALYSSLAFDLTVTSLFTPLIGGHEIRIYKESESDFVLFDIVRDNRATVLKLTPAHLALLREQDLTDSQLETLIVGGENLKTSIASEVYQQFKKPINIYNEYGPTEATVGCMSYRYNPEQDSGISVPIGKPAANVQLYVLNQQLKTVPVGSIGELFIGGAGIAKGYWNRDQLTATAFVANPFQAGEHIYRTGDLVSFNAAYQLEYKGRKDRQVKINGYRIELEEIEATLLQHEQVDQAVVLERKVPIQALSEIQTNEQESQMLCAYVVLKNSTEIQQVQAYISAKLPVYMVPKQIVMIDHIPLTVNGKVDINALPMPIMKVGTKAVLSAELSDYSIEQETLLDIVKSLLHREDVQLNQDFFELGGDSIKAIQLSSRLKTAGYVLKAREVLTYSKLLDMASHIVKDQIATGLTSYTLAEGILKPSPVHEWFWSQKLSQPEYYHQSILLKLDDSITKKMIEAGLHTIVLHHDALRLNLNQQQKLYYNPQHIEQMLTVQFYDLSDLSYIEQCTMIQQTGEQLKSSYDLHSDLLIQGIYYELGNQGKRLLLTAHHLVIDGVSWRIILEDLAQCWIMQKEGNEIVLPAKTHSYQQWTEALEMYQKQNNSKNLYYWENIYKKIQYTDTYINQTESSFQKTNMSESVYLTAQLDQVWTSRWLLEANTAYQTQPLELLIVALVCALKETLDQSAVLFELEGHGREEFSRTVDISRTVGWFTSIFPVSVQLPSTHLSEQIKAVKEQLRQVPDKGFTYLINRYLQPTLEALPPEHMIRLNYLGDFDGFEVENVFELAEEWAGADIGTNNAFAVNMDIYAMVKKEQLCLNLTFSNQKYNLQKMERLIQNWHDQLIMIIEHCSKQHIAVYTPSDFETISLDQEELDSLFAD</sequence>
<comment type="cofactor">
    <cofactor evidence="1">
        <name>pantetheine 4'-phosphate</name>
        <dbReference type="ChEBI" id="CHEBI:47942"/>
    </cofactor>
</comment>
<keyword evidence="5" id="KW-0436">Ligase</keyword>
<dbReference type="Gene3D" id="1.10.1200.10">
    <property type="entry name" value="ACP-like"/>
    <property type="match status" value="1"/>
</dbReference>
<dbReference type="Gene3D" id="3.40.50.980">
    <property type="match status" value="2"/>
</dbReference>
<evidence type="ECO:0000256" key="2">
    <source>
        <dbReference type="ARBA" id="ARBA00006432"/>
    </source>
</evidence>
<evidence type="ECO:0000313" key="9">
    <source>
        <dbReference type="EMBL" id="MFD1990026.1"/>
    </source>
</evidence>
<dbReference type="PROSITE" id="PS00455">
    <property type="entry name" value="AMP_BINDING"/>
    <property type="match status" value="1"/>
</dbReference>
<dbReference type="Pfam" id="PF00668">
    <property type="entry name" value="Condensation"/>
    <property type="match status" value="2"/>
</dbReference>
<evidence type="ECO:0000256" key="6">
    <source>
        <dbReference type="ARBA" id="ARBA00023194"/>
    </source>
</evidence>
<evidence type="ECO:0000256" key="3">
    <source>
        <dbReference type="ARBA" id="ARBA00022450"/>
    </source>
</evidence>
<evidence type="ECO:0000256" key="5">
    <source>
        <dbReference type="ARBA" id="ARBA00022598"/>
    </source>
</evidence>
<reference evidence="10" key="1">
    <citation type="journal article" date="2019" name="Int. J. Syst. Evol. Microbiol.">
        <title>The Global Catalogue of Microorganisms (GCM) 10K type strain sequencing project: providing services to taxonomists for standard genome sequencing and annotation.</title>
        <authorList>
            <consortium name="The Broad Institute Genomics Platform"/>
            <consortium name="The Broad Institute Genome Sequencing Center for Infectious Disease"/>
            <person name="Wu L."/>
            <person name="Ma J."/>
        </authorList>
    </citation>
    <scope>NUCLEOTIDE SEQUENCE [LARGE SCALE GENOMIC DNA]</scope>
    <source>
        <strain evidence="10">CGMCC 1.15067</strain>
    </source>
</reference>
<evidence type="ECO:0000313" key="10">
    <source>
        <dbReference type="Proteomes" id="UP001597403"/>
    </source>
</evidence>
<evidence type="ECO:0000256" key="4">
    <source>
        <dbReference type="ARBA" id="ARBA00022553"/>
    </source>
</evidence>
<name>A0ABW4UUA4_9BACL</name>
<feature type="domain" description="Carrier" evidence="8">
    <location>
        <begin position="999"/>
        <end position="1073"/>
    </location>
</feature>
<dbReference type="SUPFAM" id="SSF52777">
    <property type="entry name" value="CoA-dependent acyltransferases"/>
    <property type="match status" value="4"/>
</dbReference>
<dbReference type="Pfam" id="PF00501">
    <property type="entry name" value="AMP-binding"/>
    <property type="match status" value="1"/>
</dbReference>
<keyword evidence="6" id="KW-0045">Antibiotic biosynthesis</keyword>
<evidence type="ECO:0000256" key="7">
    <source>
        <dbReference type="ARBA" id="ARBA00023268"/>
    </source>
</evidence>
<dbReference type="Gene3D" id="2.30.38.10">
    <property type="entry name" value="Luciferase, Domain 3"/>
    <property type="match status" value="1"/>
</dbReference>
<keyword evidence="3" id="KW-0596">Phosphopantetheine</keyword>
<dbReference type="InterPro" id="IPR010071">
    <property type="entry name" value="AA_adenyl_dom"/>
</dbReference>
<dbReference type="InterPro" id="IPR023213">
    <property type="entry name" value="CAT-like_dom_sf"/>
</dbReference>